<evidence type="ECO:0000313" key="2">
    <source>
        <dbReference type="Proteomes" id="UP000031599"/>
    </source>
</evidence>
<gene>
    <name evidence="1" type="ORF">DB30_00622</name>
</gene>
<sequence>MTLARNLLFGASRNGNLDLAMALKVPPYVLRLEPDTDESNL</sequence>
<reference evidence="1 2" key="1">
    <citation type="submission" date="2014-12" db="EMBL/GenBank/DDBJ databases">
        <title>Genome assembly of Enhygromyxa salina DSM 15201.</title>
        <authorList>
            <person name="Sharma G."/>
            <person name="Subramanian S."/>
        </authorList>
    </citation>
    <scope>NUCLEOTIDE SEQUENCE [LARGE SCALE GENOMIC DNA]</scope>
    <source>
        <strain evidence="1 2">DSM 15201</strain>
    </source>
</reference>
<proteinExistence type="predicted"/>
<name>A0A0C2DFE1_9BACT</name>
<organism evidence="1 2">
    <name type="scientific">Enhygromyxa salina</name>
    <dbReference type="NCBI Taxonomy" id="215803"/>
    <lineage>
        <taxon>Bacteria</taxon>
        <taxon>Pseudomonadati</taxon>
        <taxon>Myxococcota</taxon>
        <taxon>Polyangia</taxon>
        <taxon>Nannocystales</taxon>
        <taxon>Nannocystaceae</taxon>
        <taxon>Enhygromyxa</taxon>
    </lineage>
</organism>
<dbReference type="Proteomes" id="UP000031599">
    <property type="component" value="Unassembled WGS sequence"/>
</dbReference>
<comment type="caution">
    <text evidence="1">The sequence shown here is derived from an EMBL/GenBank/DDBJ whole genome shotgun (WGS) entry which is preliminary data.</text>
</comment>
<accession>A0A0C2DFE1</accession>
<dbReference type="EMBL" id="JMCC02000011">
    <property type="protein sequence ID" value="KIG18337.1"/>
    <property type="molecule type" value="Genomic_DNA"/>
</dbReference>
<evidence type="ECO:0000313" key="1">
    <source>
        <dbReference type="EMBL" id="KIG18337.1"/>
    </source>
</evidence>
<protein>
    <submittedName>
        <fullName evidence="1">Uncharacterized protein</fullName>
    </submittedName>
</protein>
<dbReference type="AlphaFoldDB" id="A0A0C2DFE1"/>